<dbReference type="FunFam" id="3.40.50.300:FF:000398">
    <property type="entry name" value="Type IV pilus assembly ATPase PilB"/>
    <property type="match status" value="1"/>
</dbReference>
<dbReference type="Gene3D" id="3.30.450.90">
    <property type="match status" value="1"/>
</dbReference>
<comment type="similarity">
    <text evidence="1">Belongs to the GSP E family.</text>
</comment>
<evidence type="ECO:0000259" key="4">
    <source>
        <dbReference type="PROSITE" id="PS00662"/>
    </source>
</evidence>
<sequence>MRPFKKKLGEMLLESGQIDQNQLENALEEQKSNWKRLGDILVDLGYLTDGTLADTIAKQIAVERVNLQNTYIDAAVARLIPKEVAKKYTMIPIYEKDGVVYVAMSDPRNMYALDDLRLLIQKPVRSLVASASEIDQAIEVYYSQQMSERAIEDLKRDWMVDTSGQEVDDADIQNAPAVRLANSIMNQAVTLRASDIHIEPFEDAVMVRFRIDGSLVESMTIPQNLYSAVSTRFKVIAGINIAEKRVPQDGRIEMNIAGKNYDFRVSTLPTVFGEKIVIRILDRTSFLFTREMLGFTKENSRLVDMIIKKTNGIVLLTGPTGSGKSTTLYSLLRELNTPELNIVTIEDPVEYMLHGINQVQVNTKAGLTFAAGLRSILRQDPDIVMIGEIRDEETAEIAVRASITGHLVLSTLHTNDAPSSIARLVDMGIEPFLVAESLSGIIAQRLVRRLCKHCRKKALTTQAEMDVMLLDEPAEIYHPVGCPKCNGTGYSGRISLHEVMHINRALRDAIQEGKSTEVLRDIAKENGMMQLFDSCKQHVLEGTTSLNEMVKTVYVRD</sequence>
<dbReference type="FunFam" id="3.30.450.90:FF:000001">
    <property type="entry name" value="Type II secretion system ATPase GspE"/>
    <property type="match status" value="1"/>
</dbReference>
<dbReference type="SUPFAM" id="SSF160246">
    <property type="entry name" value="EspE N-terminal domain-like"/>
    <property type="match status" value="1"/>
</dbReference>
<organism evidence="5 6">
    <name type="scientific">Papillibacter cinnamivorans DSM 12816</name>
    <dbReference type="NCBI Taxonomy" id="1122930"/>
    <lineage>
        <taxon>Bacteria</taxon>
        <taxon>Bacillati</taxon>
        <taxon>Bacillota</taxon>
        <taxon>Clostridia</taxon>
        <taxon>Eubacteriales</taxon>
        <taxon>Oscillospiraceae</taxon>
        <taxon>Papillibacter</taxon>
    </lineage>
</organism>
<dbReference type="PANTHER" id="PTHR30258:SF1">
    <property type="entry name" value="PROTEIN TRANSPORT PROTEIN HOFB HOMOLOG"/>
    <property type="match status" value="1"/>
</dbReference>
<dbReference type="InterPro" id="IPR003593">
    <property type="entry name" value="AAA+_ATPase"/>
</dbReference>
<reference evidence="5 6" key="1">
    <citation type="submission" date="2017-04" db="EMBL/GenBank/DDBJ databases">
        <authorList>
            <person name="Afonso C.L."/>
            <person name="Miller P.J."/>
            <person name="Scott M.A."/>
            <person name="Spackman E."/>
            <person name="Goraichik I."/>
            <person name="Dimitrov K.M."/>
            <person name="Suarez D.L."/>
            <person name="Swayne D.E."/>
        </authorList>
    </citation>
    <scope>NUCLEOTIDE SEQUENCE [LARGE SCALE GENOMIC DNA]</scope>
    <source>
        <strain evidence="5 6">DSM 12816</strain>
    </source>
</reference>
<name>A0A1W1Z2X7_9FIRM</name>
<dbReference type="Pfam" id="PF00437">
    <property type="entry name" value="T2SSE"/>
    <property type="match status" value="1"/>
</dbReference>
<dbReference type="GO" id="GO:0005886">
    <property type="term" value="C:plasma membrane"/>
    <property type="evidence" value="ECO:0007669"/>
    <property type="project" value="TreeGrafter"/>
</dbReference>
<evidence type="ECO:0000256" key="1">
    <source>
        <dbReference type="ARBA" id="ARBA00006611"/>
    </source>
</evidence>
<dbReference type="InterPro" id="IPR001482">
    <property type="entry name" value="T2SS/T4SS_dom"/>
</dbReference>
<dbReference type="Gene3D" id="3.30.300.160">
    <property type="entry name" value="Type II secretion system, protein E, N-terminal domain"/>
    <property type="match status" value="1"/>
</dbReference>
<dbReference type="InterPro" id="IPR037257">
    <property type="entry name" value="T2SS_E_N_sf"/>
</dbReference>
<dbReference type="EMBL" id="FWXW01000001">
    <property type="protein sequence ID" value="SMC42662.1"/>
    <property type="molecule type" value="Genomic_DNA"/>
</dbReference>
<dbReference type="InterPro" id="IPR007831">
    <property type="entry name" value="T2SS_GspE_N"/>
</dbReference>
<dbReference type="PANTHER" id="PTHR30258">
    <property type="entry name" value="TYPE II SECRETION SYSTEM PROTEIN GSPE-RELATED"/>
    <property type="match status" value="1"/>
</dbReference>
<evidence type="ECO:0000256" key="2">
    <source>
        <dbReference type="ARBA" id="ARBA00022741"/>
    </source>
</evidence>
<dbReference type="AlphaFoldDB" id="A0A1W1Z2X7"/>
<keyword evidence="6" id="KW-1185">Reference proteome</keyword>
<proteinExistence type="inferred from homology"/>
<dbReference type="InterPro" id="IPR027417">
    <property type="entry name" value="P-loop_NTPase"/>
</dbReference>
<evidence type="ECO:0000313" key="5">
    <source>
        <dbReference type="EMBL" id="SMC42662.1"/>
    </source>
</evidence>
<dbReference type="GO" id="GO:0005524">
    <property type="term" value="F:ATP binding"/>
    <property type="evidence" value="ECO:0007669"/>
    <property type="project" value="UniProtKB-KW"/>
</dbReference>
<evidence type="ECO:0000256" key="3">
    <source>
        <dbReference type="ARBA" id="ARBA00022840"/>
    </source>
</evidence>
<keyword evidence="3" id="KW-0067">ATP-binding</keyword>
<feature type="domain" description="Bacterial type II secretion system protein E" evidence="4">
    <location>
        <begin position="377"/>
        <end position="391"/>
    </location>
</feature>
<evidence type="ECO:0000313" key="6">
    <source>
        <dbReference type="Proteomes" id="UP000192790"/>
    </source>
</evidence>
<dbReference type="PROSITE" id="PS00662">
    <property type="entry name" value="T2SP_E"/>
    <property type="match status" value="1"/>
</dbReference>
<dbReference type="Proteomes" id="UP000192790">
    <property type="component" value="Unassembled WGS sequence"/>
</dbReference>
<accession>A0A1W1Z2X7</accession>
<dbReference type="Pfam" id="PF05157">
    <property type="entry name" value="MshEN"/>
    <property type="match status" value="1"/>
</dbReference>
<dbReference type="CDD" id="cd01129">
    <property type="entry name" value="PulE-GspE-like"/>
    <property type="match status" value="1"/>
</dbReference>
<dbReference type="SUPFAM" id="SSF52540">
    <property type="entry name" value="P-loop containing nucleoside triphosphate hydrolases"/>
    <property type="match status" value="1"/>
</dbReference>
<keyword evidence="2" id="KW-0547">Nucleotide-binding</keyword>
<gene>
    <name evidence="5" type="ORF">SAMN02745168_0895</name>
</gene>
<protein>
    <submittedName>
        <fullName evidence="5">Type IV pilus assembly protein PilB</fullName>
    </submittedName>
</protein>
<dbReference type="GO" id="GO:0016887">
    <property type="term" value="F:ATP hydrolysis activity"/>
    <property type="evidence" value="ECO:0007669"/>
    <property type="project" value="TreeGrafter"/>
</dbReference>
<dbReference type="STRING" id="1122930.SAMN02745168_0895"/>
<dbReference type="SMART" id="SM00382">
    <property type="entry name" value="AAA"/>
    <property type="match status" value="1"/>
</dbReference>
<dbReference type="Gene3D" id="3.40.50.300">
    <property type="entry name" value="P-loop containing nucleotide triphosphate hydrolases"/>
    <property type="match status" value="1"/>
</dbReference>
<dbReference type="RefSeq" id="WP_341456009.1">
    <property type="nucleotide sequence ID" value="NZ_FWXW01000001.1"/>
</dbReference>